<dbReference type="AlphaFoldDB" id="A0A9Q1J656"/>
<organism evidence="1 2">
    <name type="scientific">Synaphobranchus kaupii</name>
    <name type="common">Kaup's arrowtooth eel</name>
    <dbReference type="NCBI Taxonomy" id="118154"/>
    <lineage>
        <taxon>Eukaryota</taxon>
        <taxon>Metazoa</taxon>
        <taxon>Chordata</taxon>
        <taxon>Craniata</taxon>
        <taxon>Vertebrata</taxon>
        <taxon>Euteleostomi</taxon>
        <taxon>Actinopterygii</taxon>
        <taxon>Neopterygii</taxon>
        <taxon>Teleostei</taxon>
        <taxon>Anguilliformes</taxon>
        <taxon>Synaphobranchidae</taxon>
        <taxon>Synaphobranchus</taxon>
    </lineage>
</organism>
<name>A0A9Q1J656_SYNKA</name>
<dbReference type="Proteomes" id="UP001152622">
    <property type="component" value="Chromosome 3"/>
</dbReference>
<dbReference type="EMBL" id="JAINUF010000003">
    <property type="protein sequence ID" value="KAJ8368703.1"/>
    <property type="molecule type" value="Genomic_DNA"/>
</dbReference>
<accession>A0A9Q1J656</accession>
<sequence length="235" mass="26946">MWFKATKKERKNLVISEVVKMEEESYKIRAGHVRYPSQSRNLHLWYGSGETCQLCDSQNPSLHHILSGCKAALTQGRYGWRHDRVLRKLAKILEACRLEANRASPVTSQWLIQFIRQGGEAQGSSMREWSLLSPGGEWNMRADLDRQLKFPQEITTTSLRPYIVLWSSSIRTVIMAELTVPWEEGMEARLREKEGKVHRAGCCVLTSRVEGVHLSSGSRLQRLHWNIHPAVPEVS</sequence>
<evidence type="ECO:0000313" key="2">
    <source>
        <dbReference type="Proteomes" id="UP001152622"/>
    </source>
</evidence>
<reference evidence="1" key="1">
    <citation type="journal article" date="2023" name="Science">
        <title>Genome structures resolve the early diversification of teleost fishes.</title>
        <authorList>
            <person name="Parey E."/>
            <person name="Louis A."/>
            <person name="Montfort J."/>
            <person name="Bouchez O."/>
            <person name="Roques C."/>
            <person name="Iampietro C."/>
            <person name="Lluch J."/>
            <person name="Castinel A."/>
            <person name="Donnadieu C."/>
            <person name="Desvignes T."/>
            <person name="Floi Bucao C."/>
            <person name="Jouanno E."/>
            <person name="Wen M."/>
            <person name="Mejri S."/>
            <person name="Dirks R."/>
            <person name="Jansen H."/>
            <person name="Henkel C."/>
            <person name="Chen W.J."/>
            <person name="Zahm M."/>
            <person name="Cabau C."/>
            <person name="Klopp C."/>
            <person name="Thompson A.W."/>
            <person name="Robinson-Rechavi M."/>
            <person name="Braasch I."/>
            <person name="Lecointre G."/>
            <person name="Bobe J."/>
            <person name="Postlethwait J.H."/>
            <person name="Berthelot C."/>
            <person name="Roest Crollius H."/>
            <person name="Guiguen Y."/>
        </authorList>
    </citation>
    <scope>NUCLEOTIDE SEQUENCE</scope>
    <source>
        <strain evidence="1">WJC10195</strain>
    </source>
</reference>
<evidence type="ECO:0000313" key="1">
    <source>
        <dbReference type="EMBL" id="KAJ8368703.1"/>
    </source>
</evidence>
<gene>
    <name evidence="1" type="ORF">SKAU_G00087310</name>
</gene>
<evidence type="ECO:0008006" key="3">
    <source>
        <dbReference type="Google" id="ProtNLM"/>
    </source>
</evidence>
<keyword evidence="2" id="KW-1185">Reference proteome</keyword>
<proteinExistence type="predicted"/>
<protein>
    <recommendedName>
        <fullName evidence="3">Reverse transcriptase zinc-binding domain-containing protein</fullName>
    </recommendedName>
</protein>
<dbReference type="OrthoDB" id="447743at2759"/>
<comment type="caution">
    <text evidence="1">The sequence shown here is derived from an EMBL/GenBank/DDBJ whole genome shotgun (WGS) entry which is preliminary data.</text>
</comment>